<dbReference type="InterPro" id="IPR031168">
    <property type="entry name" value="G_TrmE"/>
</dbReference>
<keyword evidence="10 11" id="KW-0342">GTP-binding</keyword>
<dbReference type="InterPro" id="IPR027417">
    <property type="entry name" value="P-loop_NTPase"/>
</dbReference>
<dbReference type="NCBIfam" id="TIGR00231">
    <property type="entry name" value="small_GTP"/>
    <property type="match status" value="1"/>
</dbReference>
<dbReference type="PANTHER" id="PTHR42714">
    <property type="entry name" value="TRNA MODIFICATION GTPASE GTPBP3"/>
    <property type="match status" value="1"/>
</dbReference>
<dbReference type="EC" id="3.6.-.-" evidence="11"/>
<dbReference type="NCBIfam" id="NF003661">
    <property type="entry name" value="PRK05291.1-3"/>
    <property type="match status" value="1"/>
</dbReference>
<evidence type="ECO:0000256" key="5">
    <source>
        <dbReference type="ARBA" id="ARBA00022723"/>
    </source>
</evidence>
<feature type="binding site" evidence="11">
    <location>
        <position position="123"/>
    </location>
    <ligand>
        <name>(6S)-5-formyl-5,6,7,8-tetrahydrofolate</name>
        <dbReference type="ChEBI" id="CHEBI:57457"/>
    </ligand>
</feature>
<comment type="subcellular location">
    <subcellularLocation>
        <location evidence="1 11">Cytoplasm</location>
    </subcellularLocation>
</comment>
<feature type="binding site" evidence="11">
    <location>
        <position position="250"/>
    </location>
    <ligand>
        <name>K(+)</name>
        <dbReference type="ChEBI" id="CHEBI:29103"/>
    </ligand>
</feature>
<evidence type="ECO:0000313" key="14">
    <source>
        <dbReference type="EMBL" id="QJR80974.1"/>
    </source>
</evidence>
<feature type="domain" description="TrmE-type G" evidence="13">
    <location>
        <begin position="219"/>
        <end position="384"/>
    </location>
</feature>
<sequence length="461" mass="49611">MTLFPATETIVAQATAPGRGGVGIVRVSGPQAKAVADAVVKADLKPRMATYLPFFDANHQIIDQGIALFFNNPHSFTGEDVLELQGHGGQVVMDMLIDAVLAVEGVRLARPGEFSEQAFLNDKLDLAQAEAIADLIDASSKQAARSALRSLQGEFSAQIQALSEQIIHLRMYVEAAIDFPDEEIDFLSDGKVAGDLHAIIETLTHIHRQAKQGALLREGMQVVIAGRPNAGKSSLLNALAGRDSAIVTEIAGTTRDVLKEHIHINGMPLHIIDTAGLRDSPDKVEQIGIARAWQAISEADRVLFVVDSTETTAIDPYQIWPDFMHRLPVGIPTTVVRNKADLSSEVIGQQVVATAHGNIDVVGLSAETGDGIALLREHLAQTMGLDTTSEGQFIARRRHLDALAKADQHIIAGQQQLHDSLAGELLAEELRLAHQALSEITGEFTSDDLLGRIFSSFCIGK</sequence>
<dbReference type="GO" id="GO:0046872">
    <property type="term" value="F:metal ion binding"/>
    <property type="evidence" value="ECO:0007669"/>
    <property type="project" value="UniProtKB-KW"/>
</dbReference>
<dbReference type="InterPro" id="IPR027266">
    <property type="entry name" value="TrmE/GcvT-like"/>
</dbReference>
<dbReference type="PANTHER" id="PTHR42714:SF2">
    <property type="entry name" value="TRNA MODIFICATION GTPASE GTPBP3, MITOCHONDRIAL"/>
    <property type="match status" value="1"/>
</dbReference>
<feature type="binding site" evidence="11">
    <location>
        <begin position="229"/>
        <end position="234"/>
    </location>
    <ligand>
        <name>GTP</name>
        <dbReference type="ChEBI" id="CHEBI:37565"/>
    </ligand>
</feature>
<reference evidence="15" key="1">
    <citation type="submission" date="2014-12" db="EMBL/GenBank/DDBJ databases">
        <title>Complete genome sequence of a multi-drug resistant Klebsiella pneumoniae.</title>
        <authorList>
            <person name="Hua X."/>
            <person name="Chen Q."/>
            <person name="Li X."/>
            <person name="Feng Y."/>
            <person name="Ruan Z."/>
            <person name="Yu Y."/>
        </authorList>
    </citation>
    <scope>NUCLEOTIDE SEQUENCE [LARGE SCALE GENOMIC DNA]</scope>
    <source>
        <strain evidence="15">5.12</strain>
    </source>
</reference>
<evidence type="ECO:0000256" key="7">
    <source>
        <dbReference type="ARBA" id="ARBA00022801"/>
    </source>
</evidence>
<feature type="binding site" evidence="11">
    <location>
        <position position="229"/>
    </location>
    <ligand>
        <name>K(+)</name>
        <dbReference type="ChEBI" id="CHEBI:29103"/>
    </ligand>
</feature>
<reference evidence="14 15" key="2">
    <citation type="submission" date="2020-04" db="EMBL/GenBank/DDBJ databases">
        <title>Complete genome sequence of Alteromonas pelagimontana 5.12T.</title>
        <authorList>
            <person name="Sinha R.K."/>
            <person name="Krishnan K.P."/>
            <person name="Kurian J.P."/>
        </authorList>
    </citation>
    <scope>NUCLEOTIDE SEQUENCE [LARGE SCALE GENOMIC DNA]</scope>
    <source>
        <strain evidence="14 15">5.12</strain>
    </source>
</reference>
<evidence type="ECO:0000256" key="8">
    <source>
        <dbReference type="ARBA" id="ARBA00022842"/>
    </source>
</evidence>
<dbReference type="InterPro" id="IPR025867">
    <property type="entry name" value="MnmE_helical"/>
</dbReference>
<feature type="binding site" evidence="11">
    <location>
        <position position="461"/>
    </location>
    <ligand>
        <name>(6S)-5-formyl-5,6,7,8-tetrahydrofolate</name>
        <dbReference type="ChEBI" id="CHEBI:57457"/>
    </ligand>
</feature>
<dbReference type="GO" id="GO:0002098">
    <property type="term" value="P:tRNA wobble uridine modification"/>
    <property type="evidence" value="ECO:0007669"/>
    <property type="project" value="TreeGrafter"/>
</dbReference>
<organism evidence="14 15">
    <name type="scientific">Alteromonas pelagimontana</name>
    <dbReference type="NCBI Taxonomy" id="1858656"/>
    <lineage>
        <taxon>Bacteria</taxon>
        <taxon>Pseudomonadati</taxon>
        <taxon>Pseudomonadota</taxon>
        <taxon>Gammaproteobacteria</taxon>
        <taxon>Alteromonadales</taxon>
        <taxon>Alteromonadaceae</taxon>
        <taxon>Alteromonas/Salinimonas group</taxon>
        <taxon>Alteromonas</taxon>
    </lineage>
</organism>
<dbReference type="OrthoDB" id="9805918at2"/>
<dbReference type="GO" id="GO:0005829">
    <property type="term" value="C:cytosol"/>
    <property type="evidence" value="ECO:0007669"/>
    <property type="project" value="TreeGrafter"/>
</dbReference>
<feature type="binding site" evidence="11">
    <location>
        <begin position="248"/>
        <end position="254"/>
    </location>
    <ligand>
        <name>GTP</name>
        <dbReference type="ChEBI" id="CHEBI:37565"/>
    </ligand>
</feature>
<dbReference type="CDD" id="cd04164">
    <property type="entry name" value="trmE"/>
    <property type="match status" value="1"/>
</dbReference>
<evidence type="ECO:0000256" key="2">
    <source>
        <dbReference type="ARBA" id="ARBA00011043"/>
    </source>
</evidence>
<name>A0A6M4MCR9_9ALTE</name>
<dbReference type="Proteomes" id="UP000219285">
    <property type="component" value="Chromosome"/>
</dbReference>
<dbReference type="PROSITE" id="PS51709">
    <property type="entry name" value="G_TRME"/>
    <property type="match status" value="1"/>
</dbReference>
<gene>
    <name evidence="11 14" type="primary">mnmE</name>
    <name evidence="11" type="synonym">trmE</name>
    <name evidence="14" type="ORF">CA267_009370</name>
</gene>
<dbReference type="Gene3D" id="3.30.1360.120">
    <property type="entry name" value="Probable tRNA modification gtpase trme, domain 1"/>
    <property type="match status" value="1"/>
</dbReference>
<keyword evidence="8 11" id="KW-0460">Magnesium</keyword>
<evidence type="ECO:0000256" key="10">
    <source>
        <dbReference type="ARBA" id="ARBA00023134"/>
    </source>
</evidence>
<dbReference type="SUPFAM" id="SSF116878">
    <property type="entry name" value="TrmE connector domain"/>
    <property type="match status" value="1"/>
</dbReference>
<evidence type="ECO:0000256" key="1">
    <source>
        <dbReference type="ARBA" id="ARBA00004496"/>
    </source>
</evidence>
<dbReference type="FunFam" id="3.40.50.300:FF:000249">
    <property type="entry name" value="tRNA modification GTPase MnmE"/>
    <property type="match status" value="1"/>
</dbReference>
<evidence type="ECO:0000256" key="3">
    <source>
        <dbReference type="ARBA" id="ARBA00022490"/>
    </source>
</evidence>
<dbReference type="GO" id="GO:0005525">
    <property type="term" value="F:GTP binding"/>
    <property type="evidence" value="ECO:0007669"/>
    <property type="project" value="UniProtKB-UniRule"/>
</dbReference>
<dbReference type="InterPro" id="IPR004520">
    <property type="entry name" value="GTPase_MnmE"/>
</dbReference>
<evidence type="ECO:0000259" key="13">
    <source>
        <dbReference type="PROSITE" id="PS51709"/>
    </source>
</evidence>
<comment type="caution">
    <text evidence="11">Lacks conserved residue(s) required for the propagation of feature annotation.</text>
</comment>
<evidence type="ECO:0000256" key="4">
    <source>
        <dbReference type="ARBA" id="ARBA00022694"/>
    </source>
</evidence>
<feature type="binding site" evidence="11">
    <location>
        <position position="83"/>
    </location>
    <ligand>
        <name>(6S)-5-formyl-5,6,7,8-tetrahydrofolate</name>
        <dbReference type="ChEBI" id="CHEBI:57457"/>
    </ligand>
</feature>
<keyword evidence="15" id="KW-1185">Reference proteome</keyword>
<comment type="similarity">
    <text evidence="2 11 12">Belongs to the TRAFAC class TrmE-Era-EngA-EngB-Septin-like GTPase superfamily. TrmE GTPase family.</text>
</comment>
<dbReference type="GO" id="GO:0003924">
    <property type="term" value="F:GTPase activity"/>
    <property type="evidence" value="ECO:0007669"/>
    <property type="project" value="UniProtKB-UniRule"/>
</dbReference>
<dbReference type="HAMAP" id="MF_00379">
    <property type="entry name" value="GTPase_MnmE"/>
    <property type="match status" value="1"/>
</dbReference>
<dbReference type="InterPro" id="IPR027368">
    <property type="entry name" value="MnmE_dom2"/>
</dbReference>
<dbReference type="InterPro" id="IPR018948">
    <property type="entry name" value="GTP-bd_TrmE_N"/>
</dbReference>
<dbReference type="Pfam" id="PF01926">
    <property type="entry name" value="MMR_HSR1"/>
    <property type="match status" value="1"/>
</dbReference>
<dbReference type="RefSeq" id="WP_075607732.1">
    <property type="nucleotide sequence ID" value="NZ_CP052766.1"/>
</dbReference>
<evidence type="ECO:0000256" key="11">
    <source>
        <dbReference type="HAMAP-Rule" id="MF_00379"/>
    </source>
</evidence>
<accession>A0A6M4MCR9</accession>
<feature type="binding site" evidence="11">
    <location>
        <position position="26"/>
    </location>
    <ligand>
        <name>(6S)-5-formyl-5,6,7,8-tetrahydrofolate</name>
        <dbReference type="ChEBI" id="CHEBI:57457"/>
    </ligand>
</feature>
<dbReference type="CDD" id="cd14858">
    <property type="entry name" value="TrmE_N"/>
    <property type="match status" value="1"/>
</dbReference>
<dbReference type="Pfam" id="PF12631">
    <property type="entry name" value="MnmE_helical"/>
    <property type="match status" value="1"/>
</dbReference>
<feature type="binding site" evidence="11">
    <location>
        <position position="253"/>
    </location>
    <ligand>
        <name>K(+)</name>
        <dbReference type="ChEBI" id="CHEBI:29103"/>
    </ligand>
</feature>
<dbReference type="Pfam" id="PF10396">
    <property type="entry name" value="TrmE_N"/>
    <property type="match status" value="1"/>
</dbReference>
<dbReference type="GO" id="GO:0030488">
    <property type="term" value="P:tRNA methylation"/>
    <property type="evidence" value="ECO:0007669"/>
    <property type="project" value="TreeGrafter"/>
</dbReference>
<evidence type="ECO:0000256" key="6">
    <source>
        <dbReference type="ARBA" id="ARBA00022741"/>
    </source>
</evidence>
<dbReference type="SUPFAM" id="SSF52540">
    <property type="entry name" value="P-loop containing nucleoside triphosphate hydrolases"/>
    <property type="match status" value="1"/>
</dbReference>
<dbReference type="EMBL" id="CP052766">
    <property type="protein sequence ID" value="QJR80974.1"/>
    <property type="molecule type" value="Genomic_DNA"/>
</dbReference>
<proteinExistence type="inferred from homology"/>
<protein>
    <recommendedName>
        <fullName evidence="11">tRNA modification GTPase MnmE</fullName>
        <ecNumber evidence="11">3.6.-.-</ecNumber>
    </recommendedName>
</protein>
<dbReference type="FunFam" id="3.30.1360.120:FF:000001">
    <property type="entry name" value="tRNA modification GTPase MnmE"/>
    <property type="match status" value="1"/>
</dbReference>
<keyword evidence="6 11" id="KW-0547">Nucleotide-binding</keyword>
<keyword evidence="4 11" id="KW-0819">tRNA processing</keyword>
<feature type="binding site" evidence="11">
    <location>
        <begin position="338"/>
        <end position="341"/>
    </location>
    <ligand>
        <name>GTP</name>
        <dbReference type="ChEBI" id="CHEBI:37565"/>
    </ligand>
</feature>
<keyword evidence="5 11" id="KW-0479">Metal-binding</keyword>
<evidence type="ECO:0000256" key="12">
    <source>
        <dbReference type="RuleBase" id="RU003313"/>
    </source>
</evidence>
<dbReference type="InterPro" id="IPR005225">
    <property type="entry name" value="Small_GTP-bd"/>
</dbReference>
<feature type="binding site" evidence="11">
    <location>
        <position position="254"/>
    </location>
    <ligand>
        <name>Mg(2+)</name>
        <dbReference type="ChEBI" id="CHEBI:18420"/>
    </ligand>
</feature>
<comment type="function">
    <text evidence="11">Exhibits a very high intrinsic GTPase hydrolysis rate. Involved in the addition of a carboxymethylaminomethyl (cmnm) group at the wobble position (U34) of certain tRNAs, forming tRNA-cmnm(5)s(2)U34.</text>
</comment>
<feature type="binding site" evidence="11">
    <location>
        <position position="233"/>
    </location>
    <ligand>
        <name>Mg(2+)</name>
        <dbReference type="ChEBI" id="CHEBI:18420"/>
    </ligand>
</feature>
<keyword evidence="9 11" id="KW-0630">Potassium</keyword>
<dbReference type="InterPro" id="IPR006073">
    <property type="entry name" value="GTP-bd"/>
</dbReference>
<keyword evidence="7 11" id="KW-0378">Hydrolase</keyword>
<feature type="binding site" evidence="11">
    <location>
        <position position="248"/>
    </location>
    <ligand>
        <name>K(+)</name>
        <dbReference type="ChEBI" id="CHEBI:29103"/>
    </ligand>
</feature>
<dbReference type="KEGG" id="apel:CA267_009370"/>
<comment type="cofactor">
    <cofactor evidence="11">
        <name>K(+)</name>
        <dbReference type="ChEBI" id="CHEBI:29103"/>
    </cofactor>
    <text evidence="11">Binds 1 potassium ion per subunit.</text>
</comment>
<dbReference type="NCBIfam" id="TIGR00450">
    <property type="entry name" value="mnmE_trmE_thdF"/>
    <property type="match status" value="1"/>
</dbReference>
<evidence type="ECO:0000313" key="15">
    <source>
        <dbReference type="Proteomes" id="UP000219285"/>
    </source>
</evidence>
<keyword evidence="3 11" id="KW-0963">Cytoplasm</keyword>
<comment type="subunit">
    <text evidence="11">Homodimer. Heterotetramer of two MnmE and two MnmG subunits.</text>
</comment>
<dbReference type="Gene3D" id="1.20.120.430">
    <property type="entry name" value="tRNA modification GTPase MnmE domain 2"/>
    <property type="match status" value="1"/>
</dbReference>
<dbReference type="AlphaFoldDB" id="A0A6M4MCR9"/>
<evidence type="ECO:0000256" key="9">
    <source>
        <dbReference type="ARBA" id="ARBA00022958"/>
    </source>
</evidence>
<dbReference type="Gene3D" id="3.40.50.300">
    <property type="entry name" value="P-loop containing nucleotide triphosphate hydrolases"/>
    <property type="match status" value="1"/>
</dbReference>
<feature type="binding site" evidence="11">
    <location>
        <begin position="273"/>
        <end position="276"/>
    </location>
    <ligand>
        <name>GTP</name>
        <dbReference type="ChEBI" id="CHEBI:37565"/>
    </ligand>
</feature>